<keyword evidence="2" id="KW-1133">Transmembrane helix</keyword>
<feature type="compositionally biased region" description="Low complexity" evidence="1">
    <location>
        <begin position="63"/>
        <end position="72"/>
    </location>
</feature>
<proteinExistence type="predicted"/>
<dbReference type="PANTHER" id="PTHR37706">
    <property type="entry name" value="TRANSMEMBRANE PROTEIN"/>
    <property type="match status" value="1"/>
</dbReference>
<feature type="transmembrane region" description="Helical" evidence="2">
    <location>
        <begin position="116"/>
        <end position="133"/>
    </location>
</feature>
<feature type="region of interest" description="Disordered" evidence="1">
    <location>
        <begin position="1"/>
        <end position="27"/>
    </location>
</feature>
<accession>A0AAV1E3G1</accession>
<protein>
    <submittedName>
        <fullName evidence="3">OLC1v1037447C1</fullName>
    </submittedName>
</protein>
<sequence>MATRMLPATVQRHHHYPPPRVSKFHHKSSPSPVLTSLVSFYSRNLFASNYYLLTSSSVDCNLRRSFPSSPSNRRTRSGHCRAASPGSPSPPELDPPPGDSRDSSGIMSRFSKMQDAVRIFFAVLFWMSLFFWSCVWDGGNNGRPNKGSQFRK</sequence>
<name>A0AAV1E3G1_OLDCO</name>
<feature type="compositionally biased region" description="Basic residues" evidence="1">
    <location>
        <begin position="11"/>
        <end position="27"/>
    </location>
</feature>
<keyword evidence="2" id="KW-0812">Transmembrane</keyword>
<feature type="region of interest" description="Disordered" evidence="1">
    <location>
        <begin position="61"/>
        <end position="106"/>
    </location>
</feature>
<evidence type="ECO:0000256" key="1">
    <source>
        <dbReference type="SAM" id="MobiDB-lite"/>
    </source>
</evidence>
<reference evidence="3" key="1">
    <citation type="submission" date="2023-03" db="EMBL/GenBank/DDBJ databases">
        <authorList>
            <person name="Julca I."/>
        </authorList>
    </citation>
    <scope>NUCLEOTIDE SEQUENCE</scope>
</reference>
<gene>
    <name evidence="3" type="ORF">OLC1_LOCUS20872</name>
</gene>
<dbReference type="PANTHER" id="PTHR37706:SF2">
    <property type="entry name" value="TRANSMEMBRANE PROTEIN"/>
    <property type="match status" value="1"/>
</dbReference>
<evidence type="ECO:0000256" key="2">
    <source>
        <dbReference type="SAM" id="Phobius"/>
    </source>
</evidence>
<evidence type="ECO:0000313" key="4">
    <source>
        <dbReference type="Proteomes" id="UP001161247"/>
    </source>
</evidence>
<organism evidence="3 4">
    <name type="scientific">Oldenlandia corymbosa var. corymbosa</name>
    <dbReference type="NCBI Taxonomy" id="529605"/>
    <lineage>
        <taxon>Eukaryota</taxon>
        <taxon>Viridiplantae</taxon>
        <taxon>Streptophyta</taxon>
        <taxon>Embryophyta</taxon>
        <taxon>Tracheophyta</taxon>
        <taxon>Spermatophyta</taxon>
        <taxon>Magnoliopsida</taxon>
        <taxon>eudicotyledons</taxon>
        <taxon>Gunneridae</taxon>
        <taxon>Pentapetalae</taxon>
        <taxon>asterids</taxon>
        <taxon>lamiids</taxon>
        <taxon>Gentianales</taxon>
        <taxon>Rubiaceae</taxon>
        <taxon>Rubioideae</taxon>
        <taxon>Spermacoceae</taxon>
        <taxon>Hedyotis-Oldenlandia complex</taxon>
        <taxon>Oldenlandia</taxon>
    </lineage>
</organism>
<keyword evidence="4" id="KW-1185">Reference proteome</keyword>
<evidence type="ECO:0000313" key="3">
    <source>
        <dbReference type="EMBL" id="CAI9113987.1"/>
    </source>
</evidence>
<dbReference type="EMBL" id="OX459124">
    <property type="protein sequence ID" value="CAI9113987.1"/>
    <property type="molecule type" value="Genomic_DNA"/>
</dbReference>
<dbReference type="AlphaFoldDB" id="A0AAV1E3G1"/>
<feature type="compositionally biased region" description="Pro residues" evidence="1">
    <location>
        <begin position="87"/>
        <end position="98"/>
    </location>
</feature>
<dbReference type="Proteomes" id="UP001161247">
    <property type="component" value="Chromosome 7"/>
</dbReference>
<keyword evidence="2" id="KW-0472">Membrane</keyword>